<keyword evidence="3" id="KW-0408">Iron</keyword>
<gene>
    <name evidence="6" type="ORF">IAA21_05030</name>
</gene>
<evidence type="ECO:0000256" key="4">
    <source>
        <dbReference type="ARBA" id="ARBA00023014"/>
    </source>
</evidence>
<keyword evidence="1" id="KW-0004">4Fe-4S</keyword>
<dbReference type="GO" id="GO:0006284">
    <property type="term" value="P:base-excision repair"/>
    <property type="evidence" value="ECO:0007669"/>
    <property type="project" value="InterPro"/>
</dbReference>
<keyword evidence="6" id="KW-0255">Endonuclease</keyword>
<evidence type="ECO:0000256" key="3">
    <source>
        <dbReference type="ARBA" id="ARBA00023004"/>
    </source>
</evidence>
<dbReference type="GO" id="GO:0051539">
    <property type="term" value="F:4 iron, 4 sulfur cluster binding"/>
    <property type="evidence" value="ECO:0007669"/>
    <property type="project" value="UniProtKB-KW"/>
</dbReference>
<dbReference type="Pfam" id="PF00730">
    <property type="entry name" value="HhH-GPD"/>
    <property type="match status" value="1"/>
</dbReference>
<evidence type="ECO:0000259" key="5">
    <source>
        <dbReference type="SMART" id="SM00478"/>
    </source>
</evidence>
<dbReference type="InterPro" id="IPR003265">
    <property type="entry name" value="HhH-GPD_domain"/>
</dbReference>
<dbReference type="InterPro" id="IPR023170">
    <property type="entry name" value="HhH_base_excis_C"/>
</dbReference>
<evidence type="ECO:0000256" key="2">
    <source>
        <dbReference type="ARBA" id="ARBA00022723"/>
    </source>
</evidence>
<dbReference type="GO" id="GO:0046872">
    <property type="term" value="F:metal ion binding"/>
    <property type="evidence" value="ECO:0007669"/>
    <property type="project" value="UniProtKB-KW"/>
</dbReference>
<dbReference type="PANTHER" id="PTHR10359">
    <property type="entry name" value="A/G-SPECIFIC ADENINE GLYCOSYLASE/ENDONUCLEASE III"/>
    <property type="match status" value="1"/>
</dbReference>
<proteinExistence type="predicted"/>
<dbReference type="SUPFAM" id="SSF48150">
    <property type="entry name" value="DNA-glycosylase"/>
    <property type="match status" value="1"/>
</dbReference>
<comment type="caution">
    <text evidence="6">The sequence shown here is derived from an EMBL/GenBank/DDBJ whole genome shotgun (WGS) entry which is preliminary data.</text>
</comment>
<reference evidence="6" key="2">
    <citation type="submission" date="2021-04" db="EMBL/GenBank/DDBJ databases">
        <authorList>
            <person name="Gilroy R."/>
        </authorList>
    </citation>
    <scope>NUCLEOTIDE SEQUENCE</scope>
    <source>
        <strain evidence="6">14324</strain>
    </source>
</reference>
<keyword evidence="4" id="KW-0411">Iron-sulfur</keyword>
<dbReference type="PIRSF" id="PIRSF001435">
    <property type="entry name" value="Nth"/>
    <property type="match status" value="1"/>
</dbReference>
<feature type="domain" description="HhH-GPD" evidence="5">
    <location>
        <begin position="40"/>
        <end position="190"/>
    </location>
</feature>
<keyword evidence="6" id="KW-0540">Nuclease</keyword>
<evidence type="ECO:0000313" key="6">
    <source>
        <dbReference type="EMBL" id="HIZ22147.1"/>
    </source>
</evidence>
<evidence type="ECO:0000313" key="7">
    <source>
        <dbReference type="Proteomes" id="UP000824041"/>
    </source>
</evidence>
<protein>
    <submittedName>
        <fullName evidence="6">Endonuclease</fullName>
    </submittedName>
</protein>
<sequence>MANNMEMMTALEIYEKLLHTYGRPRWWSDDPYVVMVQAILVQHTAWASVEKVTSSLGNDLSPEKIAGLREERLIERIRPCGFGKAKAAAIQRLTMWYKNYQYDPEILRKKEKGELRSELLRIKGIGEETADVLLTFAFHKPSFVVDEYTRRFLGRLGYTFENDKQIRAFFESGLPADYRIYGWYHWLILDHGIQRCKKTPLCEDCCFQECMFSVNSAVTNLKGGK</sequence>
<evidence type="ECO:0000256" key="1">
    <source>
        <dbReference type="ARBA" id="ARBA00022485"/>
    </source>
</evidence>
<reference evidence="6" key="1">
    <citation type="journal article" date="2021" name="PeerJ">
        <title>Extensive microbial diversity within the chicken gut microbiome revealed by metagenomics and culture.</title>
        <authorList>
            <person name="Gilroy R."/>
            <person name="Ravi A."/>
            <person name="Getino M."/>
            <person name="Pursley I."/>
            <person name="Horton D.L."/>
            <person name="Alikhan N.F."/>
            <person name="Baker D."/>
            <person name="Gharbi K."/>
            <person name="Hall N."/>
            <person name="Watson M."/>
            <person name="Adriaenssens E.M."/>
            <person name="Foster-Nyarko E."/>
            <person name="Jarju S."/>
            <person name="Secka A."/>
            <person name="Antonio M."/>
            <person name="Oren A."/>
            <person name="Chaudhuri R.R."/>
            <person name="La Ragione R."/>
            <person name="Hildebrand F."/>
            <person name="Pallen M.J."/>
        </authorList>
    </citation>
    <scope>NUCLEOTIDE SEQUENCE</scope>
    <source>
        <strain evidence="6">14324</strain>
    </source>
</reference>
<dbReference type="AlphaFoldDB" id="A0A9D2DS06"/>
<name>A0A9D2DS06_9FIRM</name>
<dbReference type="PANTHER" id="PTHR10359:SF19">
    <property type="entry name" value="DNA REPAIR GLYCOSYLASE MJ1434-RELATED"/>
    <property type="match status" value="1"/>
</dbReference>
<dbReference type="CDD" id="cd00056">
    <property type="entry name" value="ENDO3c"/>
    <property type="match status" value="1"/>
</dbReference>
<keyword evidence="2" id="KW-0479">Metal-binding</keyword>
<dbReference type="GO" id="GO:0004519">
    <property type="term" value="F:endonuclease activity"/>
    <property type="evidence" value="ECO:0007669"/>
    <property type="project" value="UniProtKB-KW"/>
</dbReference>
<accession>A0A9D2DS06</accession>
<dbReference type="EMBL" id="DXBU01000068">
    <property type="protein sequence ID" value="HIZ22147.1"/>
    <property type="molecule type" value="Genomic_DNA"/>
</dbReference>
<dbReference type="Proteomes" id="UP000824041">
    <property type="component" value="Unassembled WGS sequence"/>
</dbReference>
<dbReference type="SMART" id="SM00478">
    <property type="entry name" value="ENDO3c"/>
    <property type="match status" value="1"/>
</dbReference>
<dbReference type="InterPro" id="IPR011257">
    <property type="entry name" value="DNA_glycosylase"/>
</dbReference>
<dbReference type="Gene3D" id="1.10.1670.10">
    <property type="entry name" value="Helix-hairpin-Helix base-excision DNA repair enzymes (C-terminal)"/>
    <property type="match status" value="1"/>
</dbReference>
<keyword evidence="6" id="KW-0378">Hydrolase</keyword>
<organism evidence="6 7">
    <name type="scientific">Candidatus Blautia faecigallinarum</name>
    <dbReference type="NCBI Taxonomy" id="2838488"/>
    <lineage>
        <taxon>Bacteria</taxon>
        <taxon>Bacillati</taxon>
        <taxon>Bacillota</taxon>
        <taxon>Clostridia</taxon>
        <taxon>Lachnospirales</taxon>
        <taxon>Lachnospiraceae</taxon>
        <taxon>Blautia</taxon>
    </lineage>
</organism>
<dbReference type="Gene3D" id="1.10.340.30">
    <property type="entry name" value="Hypothetical protein, domain 2"/>
    <property type="match status" value="1"/>
</dbReference>